<sequence>MDDEAHKREETFDWGTATYGKIHCDDTDIFKDFEADFSAIVCNYALTSNLEFSSEPI</sequence>
<evidence type="ECO:0000313" key="1">
    <source>
        <dbReference type="EMBL" id="GEZ97336.1"/>
    </source>
</evidence>
<dbReference type="AlphaFoldDB" id="A0A699IZ24"/>
<dbReference type="EMBL" id="BKCJ010349783">
    <property type="protein sequence ID" value="GEZ97336.1"/>
    <property type="molecule type" value="Genomic_DNA"/>
</dbReference>
<accession>A0A699IZ24</accession>
<name>A0A699IZ24_TANCI</name>
<proteinExistence type="predicted"/>
<organism evidence="1">
    <name type="scientific">Tanacetum cinerariifolium</name>
    <name type="common">Dalmatian daisy</name>
    <name type="synonym">Chrysanthemum cinerariifolium</name>
    <dbReference type="NCBI Taxonomy" id="118510"/>
    <lineage>
        <taxon>Eukaryota</taxon>
        <taxon>Viridiplantae</taxon>
        <taxon>Streptophyta</taxon>
        <taxon>Embryophyta</taxon>
        <taxon>Tracheophyta</taxon>
        <taxon>Spermatophyta</taxon>
        <taxon>Magnoliopsida</taxon>
        <taxon>eudicotyledons</taxon>
        <taxon>Gunneridae</taxon>
        <taxon>Pentapetalae</taxon>
        <taxon>asterids</taxon>
        <taxon>campanulids</taxon>
        <taxon>Asterales</taxon>
        <taxon>Asteraceae</taxon>
        <taxon>Asteroideae</taxon>
        <taxon>Anthemideae</taxon>
        <taxon>Anthemidinae</taxon>
        <taxon>Tanacetum</taxon>
    </lineage>
</organism>
<reference evidence="1" key="1">
    <citation type="journal article" date="2019" name="Sci. Rep.">
        <title>Draft genome of Tanacetum cinerariifolium, the natural source of mosquito coil.</title>
        <authorList>
            <person name="Yamashiro T."/>
            <person name="Shiraishi A."/>
            <person name="Satake H."/>
            <person name="Nakayama K."/>
        </authorList>
    </citation>
    <scope>NUCLEOTIDE SEQUENCE</scope>
</reference>
<gene>
    <name evidence="1" type="ORF">Tci_569309</name>
</gene>
<feature type="non-terminal residue" evidence="1">
    <location>
        <position position="57"/>
    </location>
</feature>
<protein>
    <submittedName>
        <fullName evidence="1">Uncharacterized protein</fullName>
    </submittedName>
</protein>
<comment type="caution">
    <text evidence="1">The sequence shown here is derived from an EMBL/GenBank/DDBJ whole genome shotgun (WGS) entry which is preliminary data.</text>
</comment>